<proteinExistence type="predicted"/>
<gene>
    <name evidence="2" type="ORF">CUC44_16775</name>
</gene>
<comment type="caution">
    <text evidence="2">The sequence shown here is derived from an EMBL/GenBank/DDBJ whole genome shotgun (WGS) entry which is preliminary data.</text>
</comment>
<keyword evidence="3" id="KW-1185">Reference proteome</keyword>
<evidence type="ECO:0000256" key="1">
    <source>
        <dbReference type="SAM" id="Phobius"/>
    </source>
</evidence>
<keyword evidence="1" id="KW-1133">Transmembrane helix</keyword>
<feature type="transmembrane region" description="Helical" evidence="1">
    <location>
        <begin position="27"/>
        <end position="45"/>
    </location>
</feature>
<dbReference type="Proteomes" id="UP000232060">
    <property type="component" value="Unassembled WGS sequence"/>
</dbReference>
<keyword evidence="1" id="KW-0812">Transmembrane</keyword>
<reference evidence="2 3" key="1">
    <citation type="submission" date="2017-11" db="EMBL/GenBank/DDBJ databases">
        <title>Draft genome sequence of environmental isolate Aeromonas lusitania sp. nov. MDC 2473.</title>
        <authorList>
            <person name="Colston S.M."/>
            <person name="Navarro A."/>
            <person name="Martinez-Murcia A.J."/>
            <person name="Graf J."/>
        </authorList>
    </citation>
    <scope>NUCLEOTIDE SEQUENCE [LARGE SCALE GENOMIC DNA]</scope>
    <source>
        <strain evidence="2 3">MDC 2473</strain>
    </source>
</reference>
<dbReference type="OrthoDB" id="5901837at2"/>
<organism evidence="2 3">
    <name type="scientific">Aeromonas lusitana</name>
    <dbReference type="NCBI Taxonomy" id="931529"/>
    <lineage>
        <taxon>Bacteria</taxon>
        <taxon>Pseudomonadati</taxon>
        <taxon>Pseudomonadota</taxon>
        <taxon>Gammaproteobacteria</taxon>
        <taxon>Aeromonadales</taxon>
        <taxon>Aeromonadaceae</taxon>
        <taxon>Aeromonas</taxon>
    </lineage>
</organism>
<evidence type="ECO:0000313" key="3">
    <source>
        <dbReference type="Proteomes" id="UP000232060"/>
    </source>
</evidence>
<sequence>MVLLGLVTSSVLFYFIPTEEQAKSALLVLFLPMVAFLAGALMALLSSAKYEFRIEFAHADETGVQWITVAKSRHASDHELFKAQAMALKGLINT</sequence>
<protein>
    <submittedName>
        <fullName evidence="2">Uncharacterized protein</fullName>
    </submittedName>
</protein>
<evidence type="ECO:0000313" key="2">
    <source>
        <dbReference type="EMBL" id="PJC92075.1"/>
    </source>
</evidence>
<accession>A0A2M8H692</accession>
<dbReference type="AlphaFoldDB" id="A0A2M8H692"/>
<name>A0A2M8H692_9GAMM</name>
<dbReference type="EMBL" id="PGCP01000032">
    <property type="protein sequence ID" value="PJC92075.1"/>
    <property type="molecule type" value="Genomic_DNA"/>
</dbReference>
<keyword evidence="1" id="KW-0472">Membrane</keyword>